<evidence type="ECO:0000256" key="11">
    <source>
        <dbReference type="ARBA" id="ARBA00023422"/>
    </source>
</evidence>
<evidence type="ECO:0000256" key="14">
    <source>
        <dbReference type="SAM" id="MobiDB-lite"/>
    </source>
</evidence>
<dbReference type="InterPro" id="IPR002110">
    <property type="entry name" value="Ankyrin_rpt"/>
</dbReference>
<feature type="non-terminal residue" evidence="17">
    <location>
        <position position="1"/>
    </location>
</feature>
<dbReference type="PROSITE" id="PS50297">
    <property type="entry name" value="ANK_REP_REGION"/>
    <property type="match status" value="3"/>
</dbReference>
<dbReference type="GO" id="GO:0005739">
    <property type="term" value="C:mitochondrion"/>
    <property type="evidence" value="ECO:0007669"/>
    <property type="project" value="TreeGrafter"/>
</dbReference>
<feature type="active site" description="Nucleophile" evidence="13">
    <location>
        <position position="569"/>
    </location>
</feature>
<evidence type="ECO:0000256" key="12">
    <source>
        <dbReference type="PROSITE-ProRule" id="PRU00023"/>
    </source>
</evidence>
<reference evidence="17" key="2">
    <citation type="journal article" date="2022" name="Res Sq">
        <title>Comparative Genomics Reveals Insights into the Divergent Evolution of Astigmatic Mites and Household Pest Adaptations.</title>
        <authorList>
            <person name="Xiong Q."/>
            <person name="Wan A.T.-Y."/>
            <person name="Liu X.-Y."/>
            <person name="Fung C.S.-H."/>
            <person name="Xiao X."/>
            <person name="Malainual N."/>
            <person name="Hou J."/>
            <person name="Wang L."/>
            <person name="Wang M."/>
            <person name="Yang K."/>
            <person name="Cui Y."/>
            <person name="Leung E."/>
            <person name="Nong W."/>
            <person name="Shin S.-K."/>
            <person name="Au S."/>
            <person name="Jeong K.Y."/>
            <person name="Chew F.T."/>
            <person name="Hui J."/>
            <person name="Leung T.F."/>
            <person name="Tungtrongchitr A."/>
            <person name="Zhong N."/>
            <person name="Liu Z."/>
            <person name="Tsui S."/>
        </authorList>
    </citation>
    <scope>NUCLEOTIDE SEQUENCE</scope>
    <source>
        <strain evidence="17">Derf</strain>
        <tissue evidence="17">Whole organism</tissue>
    </source>
</reference>
<dbReference type="SMART" id="SM00248">
    <property type="entry name" value="ANK"/>
    <property type="match status" value="5"/>
</dbReference>
<comment type="caution">
    <text evidence="17">The sequence shown here is derived from an EMBL/GenBank/DDBJ whole genome shotgun (WGS) entry which is preliminary data.</text>
</comment>
<proteinExistence type="predicted"/>
<dbReference type="GO" id="GO:0044231">
    <property type="term" value="C:host cell presynaptic membrane"/>
    <property type="evidence" value="ECO:0007669"/>
    <property type="project" value="UniProtKB-KW"/>
</dbReference>
<evidence type="ECO:0000256" key="13">
    <source>
        <dbReference type="PROSITE-ProRule" id="PRU01161"/>
    </source>
</evidence>
<name>A0A922L3U9_DERFA</name>
<evidence type="ECO:0000256" key="7">
    <source>
        <dbReference type="ARBA" id="ARBA00023028"/>
    </source>
</evidence>
<comment type="catalytic activity">
    <reaction evidence="11">
        <text>a 1,2-diacyl-sn-glycero-3-phosphocholine + H2O = a 1-acyl-sn-glycero-3-phosphocholine + a fatty acid + H(+)</text>
        <dbReference type="Rhea" id="RHEA:15801"/>
        <dbReference type="ChEBI" id="CHEBI:15377"/>
        <dbReference type="ChEBI" id="CHEBI:15378"/>
        <dbReference type="ChEBI" id="CHEBI:28868"/>
        <dbReference type="ChEBI" id="CHEBI:57643"/>
        <dbReference type="ChEBI" id="CHEBI:58168"/>
        <dbReference type="EC" id="3.1.1.4"/>
    </reaction>
    <physiologicalReaction direction="left-to-right" evidence="11">
        <dbReference type="Rhea" id="RHEA:15802"/>
    </physiologicalReaction>
</comment>
<feature type="active site" description="Proton acceptor" evidence="13">
    <location>
        <position position="703"/>
    </location>
</feature>
<keyword evidence="3" id="KW-0268">Exocytosis</keyword>
<evidence type="ECO:0000256" key="10">
    <source>
        <dbReference type="ARBA" id="ARBA00023298"/>
    </source>
</evidence>
<feature type="repeat" description="ANK" evidence="12">
    <location>
        <begin position="356"/>
        <end position="388"/>
    </location>
</feature>
<dbReference type="Proteomes" id="UP000790347">
    <property type="component" value="Unassembled WGS sequence"/>
</dbReference>
<dbReference type="GO" id="GO:0006887">
    <property type="term" value="P:exocytosis"/>
    <property type="evidence" value="ECO:0007669"/>
    <property type="project" value="UniProtKB-KW"/>
</dbReference>
<dbReference type="PROSITE" id="PS50088">
    <property type="entry name" value="ANK_REPEAT"/>
    <property type="match status" value="3"/>
</dbReference>
<dbReference type="GO" id="GO:0052816">
    <property type="term" value="F:long-chain fatty acyl-CoA hydrolase activity"/>
    <property type="evidence" value="ECO:0007669"/>
    <property type="project" value="TreeGrafter"/>
</dbReference>
<protein>
    <recommendedName>
        <fullName evidence="2">phospholipase A2</fullName>
        <ecNumber evidence="2">3.1.1.4</ecNumber>
    </recommendedName>
</protein>
<dbReference type="GO" id="GO:0016042">
    <property type="term" value="P:lipid catabolic process"/>
    <property type="evidence" value="ECO:0007669"/>
    <property type="project" value="UniProtKB-UniRule"/>
</dbReference>
<dbReference type="InterPro" id="IPR047148">
    <property type="entry name" value="PLPL9"/>
</dbReference>
<feature type="repeat" description="ANK" evidence="12">
    <location>
        <begin position="389"/>
        <end position="421"/>
    </location>
</feature>
<dbReference type="Pfam" id="PF00023">
    <property type="entry name" value="Ank"/>
    <property type="match status" value="2"/>
</dbReference>
<keyword evidence="7" id="KW-0638">Presynaptic neurotoxin</keyword>
<feature type="short sequence motif" description="GXSXG" evidence="13">
    <location>
        <begin position="567"/>
        <end position="571"/>
    </location>
</feature>
<dbReference type="Pfam" id="PF01734">
    <property type="entry name" value="Patatin"/>
    <property type="match status" value="1"/>
</dbReference>
<keyword evidence="6 13" id="KW-0378">Hydrolase</keyword>
<keyword evidence="4" id="KW-1052">Target cell membrane</keyword>
<dbReference type="InterPro" id="IPR002641">
    <property type="entry name" value="PNPLA_dom"/>
</dbReference>
<dbReference type="PANTHER" id="PTHR24139:SF34">
    <property type="entry name" value="85_88 KDA CALCIUM-INDEPENDENT PHOSPHOLIPASE A2"/>
    <property type="match status" value="1"/>
</dbReference>
<feature type="repeat" description="ANK" evidence="12">
    <location>
        <begin position="253"/>
        <end position="285"/>
    </location>
</feature>
<keyword evidence="18" id="KW-1185">Reference proteome</keyword>
<dbReference type="EMBL" id="ASGP02000006">
    <property type="protein sequence ID" value="KAH9502068.1"/>
    <property type="molecule type" value="Genomic_DNA"/>
</dbReference>
<comment type="subcellular location">
    <subcellularLocation>
        <location evidence="1">Target cell membrane</location>
    </subcellularLocation>
</comment>
<keyword evidence="7" id="KW-0528">Neurotoxin</keyword>
<dbReference type="InterPro" id="IPR016035">
    <property type="entry name" value="Acyl_Trfase/lysoPLipase"/>
</dbReference>
<evidence type="ECO:0000313" key="18">
    <source>
        <dbReference type="Proteomes" id="UP000790347"/>
    </source>
</evidence>
<feature type="region of interest" description="Disordered" evidence="14">
    <location>
        <begin position="281"/>
        <end position="309"/>
    </location>
</feature>
<gene>
    <name evidence="17" type="primary">PLA2G6_3</name>
    <name evidence="17" type="ORF">DERF_012866</name>
</gene>
<evidence type="ECO:0000256" key="15">
    <source>
        <dbReference type="SAM" id="SignalP"/>
    </source>
</evidence>
<accession>A0A922L3U9</accession>
<evidence type="ECO:0000259" key="16">
    <source>
        <dbReference type="PROSITE" id="PS51635"/>
    </source>
</evidence>
<dbReference type="SUPFAM" id="SSF52151">
    <property type="entry name" value="FabD/lysophospholipase-like"/>
    <property type="match status" value="1"/>
</dbReference>
<feature type="compositionally biased region" description="Low complexity" evidence="14">
    <location>
        <begin position="287"/>
        <end position="301"/>
    </location>
</feature>
<feature type="chain" id="PRO_5038054857" description="phospholipase A2" evidence="15">
    <location>
        <begin position="25"/>
        <end position="858"/>
    </location>
</feature>
<keyword evidence="10" id="KW-0472">Membrane</keyword>
<evidence type="ECO:0000256" key="5">
    <source>
        <dbReference type="ARBA" id="ARBA00022737"/>
    </source>
</evidence>
<keyword evidence="7" id="KW-0800">Toxin</keyword>
<dbReference type="Gene3D" id="1.25.40.20">
    <property type="entry name" value="Ankyrin repeat-containing domain"/>
    <property type="match status" value="2"/>
</dbReference>
<feature type="short sequence motif" description="GXGXXG" evidence="13">
    <location>
        <begin position="535"/>
        <end position="540"/>
    </location>
</feature>
<dbReference type="Gene3D" id="3.40.1090.10">
    <property type="entry name" value="Cytosolic phospholipase A2 catalytic domain"/>
    <property type="match status" value="1"/>
</dbReference>
<dbReference type="PANTHER" id="PTHR24139">
    <property type="entry name" value="CALCIUM-INDEPENDENT PHOSPHOLIPASE A2"/>
    <property type="match status" value="1"/>
</dbReference>
<dbReference type="Pfam" id="PF12796">
    <property type="entry name" value="Ank_2"/>
    <property type="match status" value="1"/>
</dbReference>
<keyword evidence="13" id="KW-0442">Lipid degradation</keyword>
<evidence type="ECO:0000256" key="6">
    <source>
        <dbReference type="ARBA" id="ARBA00022801"/>
    </source>
</evidence>
<evidence type="ECO:0000256" key="4">
    <source>
        <dbReference type="ARBA" id="ARBA00022537"/>
    </source>
</evidence>
<evidence type="ECO:0000256" key="1">
    <source>
        <dbReference type="ARBA" id="ARBA00004175"/>
    </source>
</evidence>
<organism evidence="17 18">
    <name type="scientific">Dermatophagoides farinae</name>
    <name type="common">American house dust mite</name>
    <dbReference type="NCBI Taxonomy" id="6954"/>
    <lineage>
        <taxon>Eukaryota</taxon>
        <taxon>Metazoa</taxon>
        <taxon>Ecdysozoa</taxon>
        <taxon>Arthropoda</taxon>
        <taxon>Chelicerata</taxon>
        <taxon>Arachnida</taxon>
        <taxon>Acari</taxon>
        <taxon>Acariformes</taxon>
        <taxon>Sarcoptiformes</taxon>
        <taxon>Astigmata</taxon>
        <taxon>Psoroptidia</taxon>
        <taxon>Analgoidea</taxon>
        <taxon>Pyroglyphidae</taxon>
        <taxon>Dermatophagoidinae</taxon>
        <taxon>Dermatophagoides</taxon>
    </lineage>
</organism>
<keyword evidence="15" id="KW-0732">Signal</keyword>
<dbReference type="GO" id="GO:0044218">
    <property type="term" value="C:other organism cell membrane"/>
    <property type="evidence" value="ECO:0007669"/>
    <property type="project" value="UniProtKB-KW"/>
</dbReference>
<keyword evidence="9 13" id="KW-0443">Lipid metabolism</keyword>
<keyword evidence="10" id="KW-1053">Target membrane</keyword>
<dbReference type="InterPro" id="IPR036770">
    <property type="entry name" value="Ankyrin_rpt-contain_sf"/>
</dbReference>
<dbReference type="AlphaFoldDB" id="A0A922L3U9"/>
<evidence type="ECO:0000313" key="17">
    <source>
        <dbReference type="EMBL" id="KAH9502068.1"/>
    </source>
</evidence>
<dbReference type="EC" id="3.1.1.4" evidence="2"/>
<dbReference type="GO" id="GO:2000304">
    <property type="term" value="P:positive regulation of ceramide biosynthetic process"/>
    <property type="evidence" value="ECO:0007669"/>
    <property type="project" value="TreeGrafter"/>
</dbReference>
<dbReference type="GO" id="GO:0047499">
    <property type="term" value="F:calcium-independent phospholipase A2 activity"/>
    <property type="evidence" value="ECO:0007669"/>
    <property type="project" value="InterPro"/>
</dbReference>
<evidence type="ECO:0000256" key="9">
    <source>
        <dbReference type="ARBA" id="ARBA00023098"/>
    </source>
</evidence>
<feature type="domain" description="PNPLA" evidence="16">
    <location>
        <begin position="531"/>
        <end position="716"/>
    </location>
</feature>
<evidence type="ECO:0000256" key="2">
    <source>
        <dbReference type="ARBA" id="ARBA00013278"/>
    </source>
</evidence>
<evidence type="ECO:0000256" key="3">
    <source>
        <dbReference type="ARBA" id="ARBA00022483"/>
    </source>
</evidence>
<keyword evidence="5" id="KW-0677">Repeat</keyword>
<keyword evidence="8 12" id="KW-0040">ANK repeat</keyword>
<sequence>NQAIFLKMTSFLSLANQFLTKVFSLEPYSVVEVKIEDYIHYDIVAREESLILYNYCDNKNQNNYEILLHRENSSTRTAFSLYRSTRNDEAEIYFIRLKDKLPMFMTRFPNLLSASSLQEICKHINANPSQNMAHICAQFGYIDYFRQLSTEEFNETSTSIMTANNQLLNAQDESQGKTCLQIAIETQRLNIIQAIIALPNVELKFNLVDHSGNNLVHVAAQTNGTIVSIICATIKTNHGNDLLMEIINAKNYENFAPLYLACSHDKPSCVKELLKNGADVNGASIQDNNNAGDNDSSSSTTSRDESQSDLNDDRLINMLNVNDMKNGGTPLHWCKSSEVIEILVERNCNLNARNFHGDTALHHMVARADLNCTLSLLGHGADVNAIGANGYTPLHVSIKANNVAIVQALIVFGANVDLLNASGYSARHLAAISTQSPAKDTILYILHSVCARRCSQSIKNCTEGCAQDFTYNGVPPDNPFTRNLPLYDKVLLDDVMKNNLERKLQNPTNTDMNIDGENSKQRQRRKKVKLLCMDGGGIRGLILIQILCHIELVTNQRIIDIFDWIAGTSTGGILALLLASGYSASQCRQIYFLLKDKLFIRYRPYCSDTLEKFLQKYLGSDRRMNELCKPRILIPATIATRFPPSAKFFRNYPSSTDLLHGLQYSSSGEENETIDNTNELLWKVARATGAAPTYFSQFESYLDGGLISNNPTMDLLHEIQFHNRSVEIFDKKCDDIYDIDLVVSLGTGLIPNKPIDKLNFSPLFSFSGISNFATNFPNLIKVLVEQASLANGRIVDRAQAWCSMINVPFFRLNPAISEDIQMDESDNVKLINMLWETMAYIYMNHNDMSSLLSFLLHE</sequence>
<feature type="signal peptide" evidence="15">
    <location>
        <begin position="1"/>
        <end position="24"/>
    </location>
</feature>
<dbReference type="SUPFAM" id="SSF48403">
    <property type="entry name" value="Ankyrin repeat"/>
    <property type="match status" value="2"/>
</dbReference>
<reference evidence="17" key="1">
    <citation type="submission" date="2013-05" db="EMBL/GenBank/DDBJ databases">
        <authorList>
            <person name="Yim A.K.Y."/>
            <person name="Chan T.F."/>
            <person name="Ji K.M."/>
            <person name="Liu X.Y."/>
            <person name="Zhou J.W."/>
            <person name="Li R.Q."/>
            <person name="Yang K.Y."/>
            <person name="Li J."/>
            <person name="Li M."/>
            <person name="Law P.T.W."/>
            <person name="Wu Y.L."/>
            <person name="Cai Z.L."/>
            <person name="Qin H."/>
            <person name="Bao Y."/>
            <person name="Leung R.K.K."/>
            <person name="Ng P.K.S."/>
            <person name="Zou J."/>
            <person name="Zhong X.J."/>
            <person name="Ran P.X."/>
            <person name="Zhong N.S."/>
            <person name="Liu Z.G."/>
            <person name="Tsui S.K.W."/>
        </authorList>
    </citation>
    <scope>NUCLEOTIDE SEQUENCE</scope>
    <source>
        <strain evidence="17">Derf</strain>
        <tissue evidence="17">Whole organism</tissue>
    </source>
</reference>
<evidence type="ECO:0000256" key="8">
    <source>
        <dbReference type="ARBA" id="ARBA00023043"/>
    </source>
</evidence>
<feature type="short sequence motif" description="DGA/G" evidence="13">
    <location>
        <begin position="703"/>
        <end position="705"/>
    </location>
</feature>
<dbReference type="PROSITE" id="PS51635">
    <property type="entry name" value="PNPLA"/>
    <property type="match status" value="1"/>
</dbReference>